<dbReference type="InterPro" id="IPR022643">
    <property type="entry name" value="De-COase2_C"/>
</dbReference>
<accession>A0A8J4SY68</accession>
<dbReference type="FunFam" id="3.20.20.10:FF:000012">
    <property type="entry name" value="Carboxynorspermidine/carboxyspermidine decarboxylase"/>
    <property type="match status" value="1"/>
</dbReference>
<dbReference type="AlphaFoldDB" id="A0A8J4SY68"/>
<proteinExistence type="predicted"/>
<name>A0A8J4SY68_9STRA</name>
<dbReference type="CDD" id="cd06829">
    <property type="entry name" value="PLPDE_III_CANSDC"/>
    <property type="match status" value="1"/>
</dbReference>
<evidence type="ECO:0000259" key="8">
    <source>
        <dbReference type="Pfam" id="PF16653"/>
    </source>
</evidence>
<keyword evidence="3" id="KW-0663">Pyridoxal phosphate</keyword>
<reference evidence="9" key="2">
    <citation type="submission" date="2020-02" db="EMBL/GenBank/DDBJ databases">
        <authorList>
            <person name="Studholme D.J."/>
        </authorList>
    </citation>
    <scope>NUCLEOTIDE SEQUENCE</scope>
    <source>
        <strain evidence="9">00238/432</strain>
    </source>
</reference>
<evidence type="ECO:0000313" key="9">
    <source>
        <dbReference type="EMBL" id="KAF4326203.1"/>
    </source>
</evidence>
<keyword evidence="4" id="KW-0745">Spermidine biosynthesis</keyword>
<dbReference type="Gene3D" id="3.40.50.720">
    <property type="entry name" value="NAD(P)-binding Rossmann-like Domain"/>
    <property type="match status" value="1"/>
</dbReference>
<dbReference type="Gene3D" id="3.30.360.10">
    <property type="entry name" value="Dihydrodipicolinate Reductase, domain 2"/>
    <property type="match status" value="1"/>
</dbReference>
<dbReference type="GO" id="GO:0045312">
    <property type="term" value="P:nor-spermidine biosynthetic process"/>
    <property type="evidence" value="ECO:0007669"/>
    <property type="project" value="InterPro"/>
</dbReference>
<dbReference type="Proteomes" id="UP000702964">
    <property type="component" value="Unassembled WGS sequence"/>
</dbReference>
<dbReference type="GO" id="GO:0008836">
    <property type="term" value="F:diaminopimelate decarboxylase activity"/>
    <property type="evidence" value="ECO:0007669"/>
    <property type="project" value="TreeGrafter"/>
</dbReference>
<dbReference type="Pfam" id="PF16653">
    <property type="entry name" value="Sacchrp_dh_C"/>
    <property type="match status" value="1"/>
</dbReference>
<dbReference type="Pfam" id="PF03435">
    <property type="entry name" value="Sacchrp_dh_NADP"/>
    <property type="match status" value="1"/>
</dbReference>
<evidence type="ECO:0000256" key="3">
    <source>
        <dbReference type="ARBA" id="ARBA00022898"/>
    </source>
</evidence>
<gene>
    <name evidence="9" type="ORF">G195_000056</name>
</gene>
<dbReference type="PANTHER" id="PTHR43727">
    <property type="entry name" value="DIAMINOPIMELATE DECARBOXYLASE"/>
    <property type="match status" value="1"/>
</dbReference>
<evidence type="ECO:0000256" key="2">
    <source>
        <dbReference type="ARBA" id="ARBA00022793"/>
    </source>
</evidence>
<comment type="caution">
    <text evidence="9">The sequence shown here is derived from an EMBL/GenBank/DDBJ whole genome shotgun (WGS) entry which is preliminary data.</text>
</comment>
<keyword evidence="5" id="KW-0456">Lyase</keyword>
<dbReference type="PANTHER" id="PTHR43727:SF1">
    <property type="entry name" value="CARBOXYNORSPERMIDINE_CARBOXYSPERMIDINE DECARBOXYLASE"/>
    <property type="match status" value="1"/>
</dbReference>
<dbReference type="InterPro" id="IPR009006">
    <property type="entry name" value="Ala_racemase/Decarboxylase_C"/>
</dbReference>
<sequence length="631" mass="71637">MDACLATKTNYMDTANYEPEDTAKFEYKWQWDYKERFEKAGITALLGSGFDPGVTGVFSAYALKHYFDEIEYIDILDCNGGDHGYPFATNFNPEINIREVSANGRYWEKGEWIETQPMEIKRVYDFKEVGEKDMYLLYHEELESLAKNMPGLKRIRFFMTFGQSYLTHLKALENVGMTSIEPIEYEGKQIIPLQFLKAVLPDPASLGPRTVGKTNIGCIFKGKKDGQDKTYYVYNICDHQECFKEKKPKNRSSFVKMRFEQLPTPCFVVDEGLIERNLKILNGVMQRTGAKIVLAQKAFSMTTMYPLIGEYLSGATASGLYEARLGHEEMGKENHVFAPAYREDEIDEILSISDHIIFNSFSQLEKFKGKALQAGRKVGLRINPECSTQEGHEIYDPCAPGSRFGAKQEDFRAELLEGVSGLHFHTLCQQNSDDLETTLNAVEEKFGQWLPQMEWINFGGGHHITREDYDIPRLEACIKRMQEKYGLEVYLEPGEAVALNAGFLVTSVLDFHKNGMDIAILDTSATCHMPDVLEMPYRPPLIGSGEAGEKPYLYRLGGQTCLSGDVIGDYSFDQPLKTGDRLVFEDMAIYSMVKTNTFNGMPLPAIAVKRKDGDCEVVREFGYQDFKMRLA</sequence>
<evidence type="ECO:0000313" key="10">
    <source>
        <dbReference type="Proteomes" id="UP000702964"/>
    </source>
</evidence>
<dbReference type="SUPFAM" id="SSF50621">
    <property type="entry name" value="Alanine racemase C-terminal domain-like"/>
    <property type="match status" value="1"/>
</dbReference>
<dbReference type="NCBIfam" id="TIGR01047">
    <property type="entry name" value="nspC"/>
    <property type="match status" value="1"/>
</dbReference>
<dbReference type="GO" id="GO:0009089">
    <property type="term" value="P:lysine biosynthetic process via diaminopimelate"/>
    <property type="evidence" value="ECO:0007669"/>
    <property type="project" value="TreeGrafter"/>
</dbReference>
<reference evidence="9" key="1">
    <citation type="journal article" date="2015" name="Genom Data">
        <title>Draft genome sequences of Phytophthora kernoviae and Phytophthora ramorum lineage EU2 from Scotland.</title>
        <authorList>
            <person name="Sambles C."/>
            <person name="Schlenzig A."/>
            <person name="O'Neill P."/>
            <person name="Grant M."/>
            <person name="Studholme D.J."/>
        </authorList>
    </citation>
    <scope>NUCLEOTIDE SEQUENCE</scope>
    <source>
        <strain evidence="9">00238/432</strain>
    </source>
</reference>
<dbReference type="SUPFAM" id="SSF51419">
    <property type="entry name" value="PLP-binding barrel"/>
    <property type="match status" value="1"/>
</dbReference>
<evidence type="ECO:0000256" key="5">
    <source>
        <dbReference type="ARBA" id="ARBA00023239"/>
    </source>
</evidence>
<feature type="domain" description="Saccharopine dehydrogenase NADP binding" evidence="7">
    <location>
        <begin position="1"/>
        <end position="45"/>
    </location>
</feature>
<evidence type="ECO:0008006" key="11">
    <source>
        <dbReference type="Google" id="ProtNLM"/>
    </source>
</evidence>
<dbReference type="EMBL" id="AOFI03000001">
    <property type="protein sequence ID" value="KAF4326203.1"/>
    <property type="molecule type" value="Genomic_DNA"/>
</dbReference>
<keyword evidence="2" id="KW-0210">Decarboxylase</keyword>
<dbReference type="InterPro" id="IPR029066">
    <property type="entry name" value="PLP-binding_barrel"/>
</dbReference>
<dbReference type="InterPro" id="IPR032095">
    <property type="entry name" value="Sacchrp_dh-like_C"/>
</dbReference>
<evidence type="ECO:0000259" key="7">
    <source>
        <dbReference type="Pfam" id="PF03435"/>
    </source>
</evidence>
<dbReference type="InterPro" id="IPR005730">
    <property type="entry name" value="Nsp_de-COase"/>
</dbReference>
<organism evidence="9 10">
    <name type="scientific">Phytophthora kernoviae 00238/432</name>
    <dbReference type="NCBI Taxonomy" id="1284355"/>
    <lineage>
        <taxon>Eukaryota</taxon>
        <taxon>Sar</taxon>
        <taxon>Stramenopiles</taxon>
        <taxon>Oomycota</taxon>
        <taxon>Peronosporomycetes</taxon>
        <taxon>Peronosporales</taxon>
        <taxon>Peronosporaceae</taxon>
        <taxon>Phytophthora</taxon>
    </lineage>
</organism>
<dbReference type="Gene3D" id="3.20.20.10">
    <property type="entry name" value="Alanine racemase"/>
    <property type="match status" value="1"/>
</dbReference>
<comment type="cofactor">
    <cofactor evidence="1">
        <name>pyridoxal 5'-phosphate</name>
        <dbReference type="ChEBI" id="CHEBI:597326"/>
    </cofactor>
</comment>
<dbReference type="Gene3D" id="2.40.37.10">
    <property type="entry name" value="Lyase, Ornithine Decarboxylase, Chain A, domain 1"/>
    <property type="match status" value="1"/>
</dbReference>
<evidence type="ECO:0000259" key="6">
    <source>
        <dbReference type="Pfam" id="PF00278"/>
    </source>
</evidence>
<dbReference type="Pfam" id="PF00278">
    <property type="entry name" value="Orn_DAP_Arg_deC"/>
    <property type="match status" value="1"/>
</dbReference>
<feature type="domain" description="Saccharopine dehydrogenase-like C-terminal" evidence="8">
    <location>
        <begin position="49"/>
        <end position="247"/>
    </location>
</feature>
<evidence type="ECO:0000256" key="4">
    <source>
        <dbReference type="ARBA" id="ARBA00023066"/>
    </source>
</evidence>
<feature type="domain" description="Orn/DAP/Arg decarboxylase 2 C-terminal" evidence="6">
    <location>
        <begin position="266"/>
        <end position="587"/>
    </location>
</feature>
<evidence type="ECO:0000256" key="1">
    <source>
        <dbReference type="ARBA" id="ARBA00001933"/>
    </source>
</evidence>
<dbReference type="InterPro" id="IPR005097">
    <property type="entry name" value="Sacchrp_dh_NADP-bd"/>
</dbReference>
<dbReference type="GO" id="GO:0008295">
    <property type="term" value="P:spermidine biosynthetic process"/>
    <property type="evidence" value="ECO:0007669"/>
    <property type="project" value="UniProtKB-KW"/>
</dbReference>
<protein>
    <recommendedName>
        <fullName evidence="11">Carboxynorspermidine/carboxyspermidine decarboxylase</fullName>
    </recommendedName>
</protein>